<accession>A0ABY4WIG9</accession>
<dbReference type="RefSeq" id="WP_251874049.1">
    <property type="nucleotide sequence ID" value="NZ_CP098755.1"/>
</dbReference>
<reference evidence="1" key="1">
    <citation type="submission" date="2022-06" db="EMBL/GenBank/DDBJ databases">
        <title>Genome sequencing of Brevibacillus sp. BB3-R1.</title>
        <authorList>
            <person name="Heo J."/>
            <person name="Lee D."/>
            <person name="Won M."/>
            <person name="Han B.-H."/>
            <person name="Hong S.-B."/>
            <person name="Kwon S.-W."/>
        </authorList>
    </citation>
    <scope>NUCLEOTIDE SEQUENCE</scope>
    <source>
        <strain evidence="1">BB3-R1</strain>
    </source>
</reference>
<sequence length="475" mass="51693">MTKNGKKGIVDGRTGKEVVAAIWDDIEIPEQKQIAILRSGGWFQYMDLGKQALSKTKYAGAHTYFLSQTRPSVIVMQGESSMMLDPAGTILLPPFAGKIEVVDLAKPGENPDDESIRYLVTTTPGQLTVYDPNTLKPLFSVPKATLAPSDGNKMSVFKVVTGGKYGLVDLSGRYLLQPQFTSIQSMGKGFVRVQGQQGAGLWKDGKMLAEPQYADVRIEHDMLGGFITMKGETVTYHDINAGTSFSLKKGAHYLHDGYVLGQDPVTSKYGVKHISGKTVVPFDYPRLEGVPAMWLLVRPDGKKGILRTVWGQPVQQPDAWFDSVTTLGGYEYLSVMEGNKVGLYSQQKGMLVPPQAGTVIRYDSKFNRVLVTDADGRTREFLSDGTSADSDQPKLQPLTSSLATTFIPDQGIKLVDRTTGQPISKAYRGISLEAKGQLVLALEDGAAYSPPIPQYIDAAVGRTNPVCSATDGWQL</sequence>
<dbReference type="Proteomes" id="UP001056500">
    <property type="component" value="Chromosome"/>
</dbReference>
<dbReference type="InterPro" id="IPR032774">
    <property type="entry name" value="WG_beta_rep"/>
</dbReference>
<organism evidence="1 2">
    <name type="scientific">Brevibacillus ruminantium</name>
    <dbReference type="NCBI Taxonomy" id="2950604"/>
    <lineage>
        <taxon>Bacteria</taxon>
        <taxon>Bacillati</taxon>
        <taxon>Bacillota</taxon>
        <taxon>Bacilli</taxon>
        <taxon>Bacillales</taxon>
        <taxon>Paenibacillaceae</taxon>
        <taxon>Brevibacillus</taxon>
    </lineage>
</organism>
<evidence type="ECO:0000313" key="1">
    <source>
        <dbReference type="EMBL" id="USG66945.1"/>
    </source>
</evidence>
<proteinExistence type="predicted"/>
<dbReference type="Pfam" id="PF14903">
    <property type="entry name" value="WG_beta_rep"/>
    <property type="match status" value="1"/>
</dbReference>
<gene>
    <name evidence="1" type="ORF">NDK47_06510</name>
</gene>
<dbReference type="EMBL" id="CP098755">
    <property type="protein sequence ID" value="USG66945.1"/>
    <property type="molecule type" value="Genomic_DNA"/>
</dbReference>
<protein>
    <submittedName>
        <fullName evidence="1">WG repeat-containing protein</fullName>
    </submittedName>
</protein>
<keyword evidence="2" id="KW-1185">Reference proteome</keyword>
<name>A0ABY4WIG9_9BACL</name>
<evidence type="ECO:0000313" key="2">
    <source>
        <dbReference type="Proteomes" id="UP001056500"/>
    </source>
</evidence>